<dbReference type="EnsemblPlants" id="Ma08_t08260.2">
    <property type="protein sequence ID" value="Ma08_p08260.2"/>
    <property type="gene ID" value="Ma08_g08260"/>
</dbReference>
<dbReference type="OMA" id="PSGLTKM"/>
<dbReference type="FunCoup" id="A0A804K490">
    <property type="interactions" value="3688"/>
</dbReference>
<dbReference type="GO" id="GO:0005634">
    <property type="term" value="C:nucleus"/>
    <property type="evidence" value="ECO:0007669"/>
    <property type="project" value="UniProtKB-SubCell"/>
</dbReference>
<reference evidence="11" key="2">
    <citation type="submission" date="2021-05" db="UniProtKB">
        <authorList>
            <consortium name="EnsemblPlants"/>
        </authorList>
    </citation>
    <scope>IDENTIFICATION</scope>
    <source>
        <strain evidence="11">subsp. malaccensis</strain>
    </source>
</reference>
<dbReference type="GO" id="GO:0006397">
    <property type="term" value="P:mRNA processing"/>
    <property type="evidence" value="ECO:0007669"/>
    <property type="project" value="UniProtKB-KW"/>
</dbReference>
<keyword evidence="12" id="KW-1185">Reference proteome</keyword>
<keyword evidence="6" id="KW-0539">Nucleus</keyword>
<comment type="subcellular location">
    <subcellularLocation>
        <location evidence="1">Nucleus</location>
    </subcellularLocation>
</comment>
<dbReference type="InParanoid" id="A0A804K490"/>
<feature type="compositionally biased region" description="Basic and acidic residues" evidence="8">
    <location>
        <begin position="663"/>
        <end position="672"/>
    </location>
</feature>
<feature type="compositionally biased region" description="Basic and acidic residues" evidence="8">
    <location>
        <begin position="822"/>
        <end position="848"/>
    </location>
</feature>
<dbReference type="InterPro" id="IPR008847">
    <property type="entry name" value="Suf"/>
</dbReference>
<evidence type="ECO:0000259" key="9">
    <source>
        <dbReference type="PROSITE" id="PS50102"/>
    </source>
</evidence>
<feature type="region of interest" description="Disordered" evidence="8">
    <location>
        <begin position="27"/>
        <end position="50"/>
    </location>
</feature>
<dbReference type="EMBL" id="HG996472">
    <property type="protein sequence ID" value="CAG1830931.1"/>
    <property type="molecule type" value="Genomic_DNA"/>
</dbReference>
<dbReference type="InterPro" id="IPR000504">
    <property type="entry name" value="RRM_dom"/>
</dbReference>
<feature type="compositionally biased region" description="Polar residues" evidence="8">
    <location>
        <begin position="653"/>
        <end position="662"/>
    </location>
</feature>
<reference evidence="10" key="1">
    <citation type="submission" date="2021-03" db="EMBL/GenBank/DDBJ databases">
        <authorList>
            <consortium name="Genoscope - CEA"/>
            <person name="William W."/>
        </authorList>
    </citation>
    <scope>NUCLEOTIDE SEQUENCE</scope>
    <source>
        <strain evidence="10">Doubled-haploid Pahang</strain>
    </source>
</reference>
<evidence type="ECO:0000256" key="2">
    <source>
        <dbReference type="ARBA" id="ARBA00022664"/>
    </source>
</evidence>
<name>A0A804K490_MUSAM</name>
<dbReference type="SMART" id="SM00386">
    <property type="entry name" value="HAT"/>
    <property type="match status" value="8"/>
</dbReference>
<evidence type="ECO:0000313" key="10">
    <source>
        <dbReference type="EMBL" id="CAG1830931.1"/>
    </source>
</evidence>
<dbReference type="GO" id="GO:0003723">
    <property type="term" value="F:RNA binding"/>
    <property type="evidence" value="ECO:0007669"/>
    <property type="project" value="UniProtKB-UniRule"/>
</dbReference>
<feature type="region of interest" description="Disordered" evidence="8">
    <location>
        <begin position="585"/>
        <end position="672"/>
    </location>
</feature>
<keyword evidence="5" id="KW-0508">mRNA splicing</keyword>
<evidence type="ECO:0000256" key="4">
    <source>
        <dbReference type="ARBA" id="ARBA00022884"/>
    </source>
</evidence>
<accession>A0A804K490</accession>
<keyword evidence="4 7" id="KW-0694">RNA-binding</keyword>
<dbReference type="OrthoDB" id="360390at2759"/>
<feature type="domain" description="RRM" evidence="9">
    <location>
        <begin position="676"/>
        <end position="752"/>
    </location>
</feature>
<feature type="compositionally biased region" description="Basic and acidic residues" evidence="8">
    <location>
        <begin position="635"/>
        <end position="650"/>
    </location>
</feature>
<dbReference type="Pfam" id="PF00076">
    <property type="entry name" value="RRM_1"/>
    <property type="match status" value="1"/>
</dbReference>
<dbReference type="Gene3D" id="1.25.40.10">
    <property type="entry name" value="Tetratricopeptide repeat domain"/>
    <property type="match status" value="2"/>
</dbReference>
<dbReference type="SMART" id="SM00360">
    <property type="entry name" value="RRM"/>
    <property type="match status" value="1"/>
</dbReference>
<dbReference type="InterPro" id="IPR012677">
    <property type="entry name" value="Nucleotide-bd_a/b_plait_sf"/>
</dbReference>
<dbReference type="InterPro" id="IPR008669">
    <property type="entry name" value="LSM_interact"/>
</dbReference>
<dbReference type="PROSITE" id="PS50102">
    <property type="entry name" value="RRM"/>
    <property type="match status" value="1"/>
</dbReference>
<dbReference type="InterPro" id="IPR035979">
    <property type="entry name" value="RBD_domain_sf"/>
</dbReference>
<dbReference type="Pfam" id="PF05391">
    <property type="entry name" value="Lsm_interact"/>
    <property type="match status" value="1"/>
</dbReference>
<dbReference type="SUPFAM" id="SSF54928">
    <property type="entry name" value="RNA-binding domain, RBD"/>
    <property type="match status" value="1"/>
</dbReference>
<dbReference type="PANTHER" id="PTHR17204:SF25">
    <property type="entry name" value="RRM DOMAIN-CONTAINING PROTEIN"/>
    <property type="match status" value="1"/>
</dbReference>
<evidence type="ECO:0000256" key="7">
    <source>
        <dbReference type="PROSITE-ProRule" id="PRU00176"/>
    </source>
</evidence>
<protein>
    <submittedName>
        <fullName evidence="10">(wild Malaysian banana) hypothetical protein</fullName>
    </submittedName>
</protein>
<dbReference type="Proteomes" id="UP000012960">
    <property type="component" value="Unplaced"/>
</dbReference>
<dbReference type="Pfam" id="PF05843">
    <property type="entry name" value="Suf"/>
    <property type="match status" value="1"/>
</dbReference>
<dbReference type="AlphaFoldDB" id="A0A804K490"/>
<evidence type="ECO:0000313" key="11">
    <source>
        <dbReference type="EnsemblPlants" id="Ma08_p08260.2"/>
    </source>
</evidence>
<dbReference type="InterPro" id="IPR011990">
    <property type="entry name" value="TPR-like_helical_dom_sf"/>
</dbReference>
<evidence type="ECO:0000256" key="3">
    <source>
        <dbReference type="ARBA" id="ARBA00022737"/>
    </source>
</evidence>
<keyword evidence="2" id="KW-0507">mRNA processing</keyword>
<sequence>MGTRVAEGVREGRSPPEVVIAMEETLAEQEDRNLNSDSSSSSSDDDDEAAEDLRIKTLEKSLAENPFDYDTNVQYIQCLRKFGRLKQLRQARESMNERFPLSSEMWQEWIKDEVSLCTRTFLNSSEAFTEVEKLYERAVQEYLSVPLWCDYINFVQEHDASISRCSPDGVSKMRQLFERALTAAGLHIIEGNKIWEAYRNFEQAICLIMGDNENEEKEKQTHRVRNLYHRQLSVPLVDLRSTLRDYKLWEAEQGNHNDANSEFDGVPTNIISAYKKAIEVYNARKQYEEQISNHDASDSERLQQFMNYIKFEESSGDPARVQILYERAVALFPISSDLWLRYSSDLDRTLKVPAILRSVYSRATKNCTWVGELWVRYLLSLERLHASEKELSNVFEQAIQCAFPNYKEYLDLFLTRVDGLRRRMSLVGSKEDGLDYVLIRETFQRATEFLLPECLSTDDLLHLHSYWARLEVKLGNDIVAARGVWENLLKKSGSMLEIWLSYISMEIELGQINEARSIYKRCYSKRFSGTGSEDVCHSWLRFEREHGTLDDFDLAQKKVAPRLQELMAFNNQQETKVDLASVVNKDGSPAANAPQKRKIGKALEVKQPPGKRKKYTSEPVQASKRDSIRAPEQIKLAEETDKGQVEKLLDTDAANNQSVGTSESRESKPNHYNDECTAFISNLSVEANEDHLREFFRDCGVTAIRLLKDRKTGGPRGLAYVDFSDDEHLAAAVAKNKQKLLGKKLSIARSDPKHSQKRILDGSKTSAAHGVLIGKRFARGNSIRKEDESEATIVDKRGSSGKFTGSVTFAAPRALVKPLGWTKREAKPDQDNEKPKSNDEFRDMLLKK</sequence>
<feature type="region of interest" description="Disordered" evidence="8">
    <location>
        <begin position="818"/>
        <end position="848"/>
    </location>
</feature>
<dbReference type="Gramene" id="Ma08_t08260.2">
    <property type="protein sequence ID" value="Ma08_p08260.2"/>
    <property type="gene ID" value="Ma08_g08260"/>
</dbReference>
<evidence type="ECO:0000256" key="1">
    <source>
        <dbReference type="ARBA" id="ARBA00004123"/>
    </source>
</evidence>
<gene>
    <name evidence="10" type="ORF">GSMUA_341850.1</name>
</gene>
<evidence type="ECO:0000256" key="5">
    <source>
        <dbReference type="ARBA" id="ARBA00023187"/>
    </source>
</evidence>
<dbReference type="Gene3D" id="3.30.70.330">
    <property type="match status" value="1"/>
</dbReference>
<evidence type="ECO:0000313" key="12">
    <source>
        <dbReference type="Proteomes" id="UP000012960"/>
    </source>
</evidence>
<dbReference type="SUPFAM" id="SSF48452">
    <property type="entry name" value="TPR-like"/>
    <property type="match status" value="1"/>
</dbReference>
<proteinExistence type="predicted"/>
<dbReference type="InterPro" id="IPR003107">
    <property type="entry name" value="HAT"/>
</dbReference>
<dbReference type="PANTHER" id="PTHR17204">
    <property type="entry name" value="PRE-MRNA PROCESSING PROTEIN PRP39-RELATED"/>
    <property type="match status" value="1"/>
</dbReference>
<dbReference type="GO" id="GO:0008380">
    <property type="term" value="P:RNA splicing"/>
    <property type="evidence" value="ECO:0007669"/>
    <property type="project" value="UniProtKB-KW"/>
</dbReference>
<keyword evidence="3" id="KW-0677">Repeat</keyword>
<evidence type="ECO:0000256" key="6">
    <source>
        <dbReference type="ARBA" id="ARBA00023242"/>
    </source>
</evidence>
<organism evidence="11 12">
    <name type="scientific">Musa acuminata subsp. malaccensis</name>
    <name type="common">Wild banana</name>
    <name type="synonym">Musa malaccensis</name>
    <dbReference type="NCBI Taxonomy" id="214687"/>
    <lineage>
        <taxon>Eukaryota</taxon>
        <taxon>Viridiplantae</taxon>
        <taxon>Streptophyta</taxon>
        <taxon>Embryophyta</taxon>
        <taxon>Tracheophyta</taxon>
        <taxon>Spermatophyta</taxon>
        <taxon>Magnoliopsida</taxon>
        <taxon>Liliopsida</taxon>
        <taxon>Zingiberales</taxon>
        <taxon>Musaceae</taxon>
        <taxon>Musa</taxon>
    </lineage>
</organism>
<evidence type="ECO:0000256" key="8">
    <source>
        <dbReference type="SAM" id="MobiDB-lite"/>
    </source>
</evidence>